<feature type="compositionally biased region" description="Basic residues" evidence="5">
    <location>
        <begin position="295"/>
        <end position="305"/>
    </location>
</feature>
<comment type="caution">
    <text evidence="7">The sequence shown here is derived from an EMBL/GenBank/DDBJ whole genome shotgun (WGS) entry which is preliminary data.</text>
</comment>
<evidence type="ECO:0000256" key="5">
    <source>
        <dbReference type="SAM" id="MobiDB-lite"/>
    </source>
</evidence>
<dbReference type="PANTHER" id="PTHR15272">
    <property type="entry name" value="CHROMATIN ASSEMBLY FACTOR 1 SUBUNIT A CAF-1 SUBUNIT A"/>
    <property type="match status" value="1"/>
</dbReference>
<dbReference type="AlphaFoldDB" id="A0A9N9GL36"/>
<dbReference type="InterPro" id="IPR017423">
    <property type="entry name" value="TRM6"/>
</dbReference>
<reference evidence="7" key="1">
    <citation type="submission" date="2021-06" db="EMBL/GenBank/DDBJ databases">
        <authorList>
            <person name="Kallberg Y."/>
            <person name="Tangrot J."/>
            <person name="Rosling A."/>
        </authorList>
    </citation>
    <scope>NUCLEOTIDE SEQUENCE</scope>
    <source>
        <strain evidence="7">IN212</strain>
    </source>
</reference>
<keyword evidence="8" id="KW-1185">Reference proteome</keyword>
<name>A0A9N9GL36_9GLOM</name>
<dbReference type="InterPro" id="IPR022043">
    <property type="entry name" value="CAF1A_DD"/>
</dbReference>
<dbReference type="GO" id="GO:0033186">
    <property type="term" value="C:CAF-1 complex"/>
    <property type="evidence" value="ECO:0007669"/>
    <property type="project" value="TreeGrafter"/>
</dbReference>
<evidence type="ECO:0000313" key="8">
    <source>
        <dbReference type="Proteomes" id="UP000789396"/>
    </source>
</evidence>
<dbReference type="GO" id="GO:0006334">
    <property type="term" value="P:nucleosome assembly"/>
    <property type="evidence" value="ECO:0007669"/>
    <property type="project" value="TreeGrafter"/>
</dbReference>
<feature type="non-terminal residue" evidence="7">
    <location>
        <position position="1"/>
    </location>
</feature>
<dbReference type="GO" id="GO:0005634">
    <property type="term" value="C:nucleus"/>
    <property type="evidence" value="ECO:0007669"/>
    <property type="project" value="UniProtKB-SubCell"/>
</dbReference>
<dbReference type="Pfam" id="PF12253">
    <property type="entry name" value="CAF1A_dimeriz"/>
    <property type="match status" value="1"/>
</dbReference>
<dbReference type="GO" id="GO:0031515">
    <property type="term" value="C:tRNA (m1A) methyltransferase complex"/>
    <property type="evidence" value="ECO:0007669"/>
    <property type="project" value="InterPro"/>
</dbReference>
<organism evidence="7 8">
    <name type="scientific">Racocetra fulgida</name>
    <dbReference type="NCBI Taxonomy" id="60492"/>
    <lineage>
        <taxon>Eukaryota</taxon>
        <taxon>Fungi</taxon>
        <taxon>Fungi incertae sedis</taxon>
        <taxon>Mucoromycota</taxon>
        <taxon>Glomeromycotina</taxon>
        <taxon>Glomeromycetes</taxon>
        <taxon>Diversisporales</taxon>
        <taxon>Gigasporaceae</taxon>
        <taxon>Racocetra</taxon>
    </lineage>
</organism>
<feature type="region of interest" description="Disordered" evidence="5">
    <location>
        <begin position="216"/>
        <end position="252"/>
    </location>
</feature>
<sequence>MSRKSTENSNASLLKFFSPVRKEATKNDKPGKPSRDYLAFYQYSSIFRLLIQLNGLSPNFAEMVFENTRNNDSNSENPICNPSIPQKTKESEKYIREFLSTVRPELLKKRGMKALASAKELILQTTKQHEPHKMDIDDDNNNGCEKCSFISMADMAVEDLSSLFGDDKKIWMKLLQFEENYRPPYYGTWTKSSKIISGRRPFAKDTSIMDYEYDSDMEWEEEEEGEELKSDDDDDDDPEDEDPGPRVIEPFRPLVIGPILEENLGDSNHQLVEYSTKFLNDSNIEDTHDKEHSPNKSRSKGKSNQKNKDQAKIELLSIAIITSLMLTMSSEQSNNPVNSQNFDEIDFNNESFEQIEDTDTLHIMDNQTVSLGKFGTFHTNDIIGKPFGHSYEIYDRDKITLDLDESDANNQQTIDDPSKQKLSYQDIEQLKKDGIEGQDIIKKVIESHSSFDKKTEYSKAKYIKRKES</sequence>
<evidence type="ECO:0000256" key="4">
    <source>
        <dbReference type="ARBA" id="ARBA00023242"/>
    </source>
</evidence>
<accession>A0A9N9GL36</accession>
<gene>
    <name evidence="7" type="ORF">RFULGI_LOCUS7079</name>
</gene>
<evidence type="ECO:0000256" key="1">
    <source>
        <dbReference type="ARBA" id="ARBA00004123"/>
    </source>
</evidence>
<evidence type="ECO:0000256" key="3">
    <source>
        <dbReference type="ARBA" id="ARBA00023204"/>
    </source>
</evidence>
<dbReference type="PANTHER" id="PTHR15272:SF0">
    <property type="entry name" value="CHROMATIN ASSEMBLY FACTOR 1 SUBUNIT A"/>
    <property type="match status" value="1"/>
</dbReference>
<protein>
    <submittedName>
        <fullName evidence="7">14174_t:CDS:1</fullName>
    </submittedName>
</protein>
<comment type="subcellular location">
    <subcellularLocation>
        <location evidence="1">Nucleus</location>
    </subcellularLocation>
</comment>
<feature type="domain" description="Chromatin assembly factor 1 subunit A dimerization" evidence="6">
    <location>
        <begin position="173"/>
        <end position="242"/>
    </location>
</feature>
<evidence type="ECO:0000313" key="7">
    <source>
        <dbReference type="EMBL" id="CAG8613598.1"/>
    </source>
</evidence>
<dbReference type="Pfam" id="PF04189">
    <property type="entry name" value="Gcd10p"/>
    <property type="match status" value="1"/>
</dbReference>
<dbReference type="OrthoDB" id="440676at2759"/>
<proteinExistence type="predicted"/>
<evidence type="ECO:0000256" key="2">
    <source>
        <dbReference type="ARBA" id="ARBA00022763"/>
    </source>
</evidence>
<dbReference type="Proteomes" id="UP000789396">
    <property type="component" value="Unassembled WGS sequence"/>
</dbReference>
<keyword evidence="2" id="KW-0227">DNA damage</keyword>
<keyword evidence="3" id="KW-0234">DNA repair</keyword>
<feature type="compositionally biased region" description="Acidic residues" evidence="5">
    <location>
        <begin position="216"/>
        <end position="242"/>
    </location>
</feature>
<dbReference type="EMBL" id="CAJVPZ010009846">
    <property type="protein sequence ID" value="CAG8613598.1"/>
    <property type="molecule type" value="Genomic_DNA"/>
</dbReference>
<feature type="compositionally biased region" description="Basic and acidic residues" evidence="5">
    <location>
        <begin position="285"/>
        <end position="294"/>
    </location>
</feature>
<evidence type="ECO:0000259" key="6">
    <source>
        <dbReference type="Pfam" id="PF12253"/>
    </source>
</evidence>
<dbReference type="GO" id="GO:0030488">
    <property type="term" value="P:tRNA methylation"/>
    <property type="evidence" value="ECO:0007669"/>
    <property type="project" value="InterPro"/>
</dbReference>
<feature type="region of interest" description="Disordered" evidence="5">
    <location>
        <begin position="284"/>
        <end position="309"/>
    </location>
</feature>
<keyword evidence="4" id="KW-0539">Nucleus</keyword>
<dbReference type="GO" id="GO:0006281">
    <property type="term" value="P:DNA repair"/>
    <property type="evidence" value="ECO:0007669"/>
    <property type="project" value="UniProtKB-KW"/>
</dbReference>